<dbReference type="Pfam" id="PF13442">
    <property type="entry name" value="Cytochrome_CBB3"/>
    <property type="match status" value="1"/>
</dbReference>
<dbReference type="PANTHER" id="PTHR35008">
    <property type="entry name" value="BLL4482 PROTEIN-RELATED"/>
    <property type="match status" value="1"/>
</dbReference>
<dbReference type="InterPro" id="IPR051459">
    <property type="entry name" value="Cytochrome_c-type_DH"/>
</dbReference>
<proteinExistence type="predicted"/>
<accession>A0ABS9P6P1</accession>
<keyword evidence="6" id="KW-0732">Signal</keyword>
<feature type="signal peptide" evidence="6">
    <location>
        <begin position="1"/>
        <end position="40"/>
    </location>
</feature>
<evidence type="ECO:0000256" key="4">
    <source>
        <dbReference type="PROSITE-ProRule" id="PRU00433"/>
    </source>
</evidence>
<organism evidence="8 9">
    <name type="scientific">Billgrantia campisalis</name>
    <dbReference type="NCBI Taxonomy" id="74661"/>
    <lineage>
        <taxon>Bacteria</taxon>
        <taxon>Pseudomonadati</taxon>
        <taxon>Pseudomonadota</taxon>
        <taxon>Gammaproteobacteria</taxon>
        <taxon>Oceanospirillales</taxon>
        <taxon>Halomonadaceae</taxon>
        <taxon>Billgrantia</taxon>
    </lineage>
</organism>
<evidence type="ECO:0000313" key="9">
    <source>
        <dbReference type="Proteomes" id="UP000814385"/>
    </source>
</evidence>
<evidence type="ECO:0000313" key="8">
    <source>
        <dbReference type="EMBL" id="MCG6657454.1"/>
    </source>
</evidence>
<evidence type="ECO:0000259" key="7">
    <source>
        <dbReference type="PROSITE" id="PS51007"/>
    </source>
</evidence>
<evidence type="ECO:0000256" key="3">
    <source>
        <dbReference type="ARBA" id="ARBA00023004"/>
    </source>
</evidence>
<keyword evidence="3 4" id="KW-0408">Iron</keyword>
<dbReference type="PROSITE" id="PS51007">
    <property type="entry name" value="CYTC"/>
    <property type="match status" value="1"/>
</dbReference>
<dbReference type="InterPro" id="IPR011049">
    <property type="entry name" value="Serralysin-like_metalloprot_C"/>
</dbReference>
<feature type="region of interest" description="Disordered" evidence="5">
    <location>
        <begin position="42"/>
        <end position="208"/>
    </location>
</feature>
<comment type="caution">
    <text evidence="8">The sequence shown here is derived from an EMBL/GenBank/DDBJ whole genome shotgun (WGS) entry which is preliminary data.</text>
</comment>
<dbReference type="EMBL" id="JABFUC010000004">
    <property type="protein sequence ID" value="MCG6657454.1"/>
    <property type="molecule type" value="Genomic_DNA"/>
</dbReference>
<feature type="compositionally biased region" description="Basic and acidic residues" evidence="5">
    <location>
        <begin position="49"/>
        <end position="203"/>
    </location>
</feature>
<dbReference type="Gene3D" id="1.10.760.10">
    <property type="entry name" value="Cytochrome c-like domain"/>
    <property type="match status" value="1"/>
</dbReference>
<gene>
    <name evidence="8" type="ORF">HOP52_06705</name>
</gene>
<dbReference type="InterPro" id="IPR009056">
    <property type="entry name" value="Cyt_c-like_dom"/>
</dbReference>
<name>A0ABS9P6P1_9GAMM</name>
<dbReference type="Proteomes" id="UP000814385">
    <property type="component" value="Unassembled WGS sequence"/>
</dbReference>
<feature type="chain" id="PRO_5045684975" evidence="6">
    <location>
        <begin position="41"/>
        <end position="325"/>
    </location>
</feature>
<evidence type="ECO:0000256" key="6">
    <source>
        <dbReference type="SAM" id="SignalP"/>
    </source>
</evidence>
<sequence>MRIKIRKRPIGAQAQAGALTASLRSSALLVGSLTLAVVLAAPGQADPPPGEHSHSHAHDDHSHAHGDDGHAHGDDGHAHGDSDHAHGDDGHAYGDSDHAQGDDGHAHGDDNHAHGDDGHAHGDGDHAHGDDDHAHGNGDHAHGNDDHAHGDGDHVHGDGDGDHAHGNDGHAHGDDGHAHGDDGHAHGDDGHAHGDDDHAHGDGGHGWQAPQEWVERVNPLEPDAETLAYGQQVYQRYCSACHGLEGAGDGPAAAIAGFDPSPTNLVLHGAAHGAGEYAWLIKEGGHTSAMPRYLDKLDDEAVWSVVHYIRHELAGDHGDHASHQH</sequence>
<protein>
    <submittedName>
        <fullName evidence="8">C-type cytochrome</fullName>
    </submittedName>
</protein>
<dbReference type="SUPFAM" id="SSF101967">
    <property type="entry name" value="Adhesin YadA, collagen-binding domain"/>
    <property type="match status" value="1"/>
</dbReference>
<dbReference type="InterPro" id="IPR036909">
    <property type="entry name" value="Cyt_c-like_dom_sf"/>
</dbReference>
<dbReference type="SUPFAM" id="SSF46626">
    <property type="entry name" value="Cytochrome c"/>
    <property type="match status" value="1"/>
</dbReference>
<dbReference type="PANTHER" id="PTHR35008:SF8">
    <property type="entry name" value="ALCOHOL DEHYDROGENASE CYTOCHROME C SUBUNIT"/>
    <property type="match status" value="1"/>
</dbReference>
<dbReference type="RefSeq" id="WP_238976589.1">
    <property type="nucleotide sequence ID" value="NZ_JABFUC010000004.1"/>
</dbReference>
<reference evidence="8 9" key="1">
    <citation type="submission" date="2020-05" db="EMBL/GenBank/DDBJ databases">
        <title>Comparative genomic analysis of denitrifying bacteria from Halomonas genus.</title>
        <authorList>
            <person name="Wang L."/>
            <person name="Shao Z."/>
        </authorList>
    </citation>
    <scope>NUCLEOTIDE SEQUENCE [LARGE SCALE GENOMIC DNA]</scope>
    <source>
        <strain evidence="8 9">A4</strain>
    </source>
</reference>
<feature type="domain" description="Cytochrome c" evidence="7">
    <location>
        <begin position="225"/>
        <end position="313"/>
    </location>
</feature>
<evidence type="ECO:0000256" key="5">
    <source>
        <dbReference type="SAM" id="MobiDB-lite"/>
    </source>
</evidence>
<evidence type="ECO:0000256" key="1">
    <source>
        <dbReference type="ARBA" id="ARBA00022617"/>
    </source>
</evidence>
<evidence type="ECO:0000256" key="2">
    <source>
        <dbReference type="ARBA" id="ARBA00022723"/>
    </source>
</evidence>
<keyword evidence="1 4" id="KW-0349">Heme</keyword>
<keyword evidence="9" id="KW-1185">Reference proteome</keyword>
<keyword evidence="2 4" id="KW-0479">Metal-binding</keyword>
<dbReference type="Gene3D" id="2.150.10.10">
    <property type="entry name" value="Serralysin-like metalloprotease, C-terminal"/>
    <property type="match status" value="1"/>
</dbReference>